<dbReference type="InterPro" id="IPR039422">
    <property type="entry name" value="MarR/SlyA-like"/>
</dbReference>
<dbReference type="Pfam" id="PF01047">
    <property type="entry name" value="MarR"/>
    <property type="match status" value="1"/>
</dbReference>
<sequence length="160" mass="17341">MAAMKITPPDNPLALEHQVCFALAVAARTVIALYRPVLEPMGLTHPQYLVMLALWEFEPVSVKDLSGMLQLEPATLSPLLKRLEAAGLVRRDRSAADERALAVVLTDEGRALRDQALKVPPAIVESLGMDVDELMDLHSRLTRVIAAATDGRVRGVPSGT</sequence>
<dbReference type="RefSeq" id="WP_238332554.1">
    <property type="nucleotide sequence ID" value="NZ_BAAAKA010000052.1"/>
</dbReference>
<dbReference type="GO" id="GO:0006950">
    <property type="term" value="P:response to stress"/>
    <property type="evidence" value="ECO:0007669"/>
    <property type="project" value="TreeGrafter"/>
</dbReference>
<proteinExistence type="predicted"/>
<keyword evidence="4 7" id="KW-0238">DNA-binding</keyword>
<dbReference type="PROSITE" id="PS50995">
    <property type="entry name" value="HTH_MARR_2"/>
    <property type="match status" value="1"/>
</dbReference>
<evidence type="ECO:0000259" key="6">
    <source>
        <dbReference type="PROSITE" id="PS50995"/>
    </source>
</evidence>
<dbReference type="GO" id="GO:0003677">
    <property type="term" value="F:DNA binding"/>
    <property type="evidence" value="ECO:0007669"/>
    <property type="project" value="UniProtKB-KW"/>
</dbReference>
<keyword evidence="8" id="KW-1185">Reference proteome</keyword>
<dbReference type="AlphaFoldDB" id="A0A542DUD3"/>
<accession>A0A542DUD3</accession>
<dbReference type="Proteomes" id="UP000316298">
    <property type="component" value="Unassembled WGS sequence"/>
</dbReference>
<gene>
    <name evidence="7" type="ORF">FB475_6389</name>
</gene>
<dbReference type="FunFam" id="1.10.10.10:FF:000163">
    <property type="entry name" value="MarR family transcriptional regulator"/>
    <property type="match status" value="1"/>
</dbReference>
<evidence type="ECO:0000256" key="5">
    <source>
        <dbReference type="ARBA" id="ARBA00023163"/>
    </source>
</evidence>
<reference evidence="7 8" key="1">
    <citation type="submission" date="2019-06" db="EMBL/GenBank/DDBJ databases">
        <title>Sequencing the genomes of 1000 actinobacteria strains.</title>
        <authorList>
            <person name="Klenk H.-P."/>
        </authorList>
    </citation>
    <scope>NUCLEOTIDE SEQUENCE [LARGE SCALE GENOMIC DNA]</scope>
    <source>
        <strain evidence="7 8">DSM 17305</strain>
    </source>
</reference>
<dbReference type="PRINTS" id="PR00598">
    <property type="entry name" value="HTHMARR"/>
</dbReference>
<dbReference type="Gene3D" id="1.10.10.10">
    <property type="entry name" value="Winged helix-like DNA-binding domain superfamily/Winged helix DNA-binding domain"/>
    <property type="match status" value="1"/>
</dbReference>
<evidence type="ECO:0000256" key="2">
    <source>
        <dbReference type="ARBA" id="ARBA00022490"/>
    </source>
</evidence>
<dbReference type="SUPFAM" id="SSF46785">
    <property type="entry name" value="Winged helix' DNA-binding domain"/>
    <property type="match status" value="1"/>
</dbReference>
<dbReference type="PANTHER" id="PTHR33164:SF5">
    <property type="entry name" value="ORGANIC HYDROPEROXIDE RESISTANCE TRANSCRIPTIONAL REGULATOR"/>
    <property type="match status" value="1"/>
</dbReference>
<keyword evidence="2" id="KW-0963">Cytoplasm</keyword>
<comment type="subcellular location">
    <subcellularLocation>
        <location evidence="1">Cytoplasm</location>
    </subcellularLocation>
</comment>
<keyword evidence="3" id="KW-0805">Transcription regulation</keyword>
<evidence type="ECO:0000313" key="7">
    <source>
        <dbReference type="EMBL" id="TQJ06722.1"/>
    </source>
</evidence>
<organism evidence="7 8">
    <name type="scientific">Kribbella jejuensis</name>
    <dbReference type="NCBI Taxonomy" id="236068"/>
    <lineage>
        <taxon>Bacteria</taxon>
        <taxon>Bacillati</taxon>
        <taxon>Actinomycetota</taxon>
        <taxon>Actinomycetes</taxon>
        <taxon>Propionibacteriales</taxon>
        <taxon>Kribbellaceae</taxon>
        <taxon>Kribbella</taxon>
    </lineage>
</organism>
<keyword evidence="5" id="KW-0804">Transcription</keyword>
<dbReference type="InterPro" id="IPR000835">
    <property type="entry name" value="HTH_MarR-typ"/>
</dbReference>
<protein>
    <submittedName>
        <fullName evidence="7">DNA-binding MarR family transcriptional regulator</fullName>
    </submittedName>
</protein>
<evidence type="ECO:0000313" key="8">
    <source>
        <dbReference type="Proteomes" id="UP000316298"/>
    </source>
</evidence>
<dbReference type="SMART" id="SM00347">
    <property type="entry name" value="HTH_MARR"/>
    <property type="match status" value="1"/>
</dbReference>
<dbReference type="GO" id="GO:0003700">
    <property type="term" value="F:DNA-binding transcription factor activity"/>
    <property type="evidence" value="ECO:0007669"/>
    <property type="project" value="InterPro"/>
</dbReference>
<dbReference type="InterPro" id="IPR036390">
    <property type="entry name" value="WH_DNA-bd_sf"/>
</dbReference>
<evidence type="ECO:0000256" key="1">
    <source>
        <dbReference type="ARBA" id="ARBA00004496"/>
    </source>
</evidence>
<dbReference type="PANTHER" id="PTHR33164">
    <property type="entry name" value="TRANSCRIPTIONAL REGULATOR, MARR FAMILY"/>
    <property type="match status" value="1"/>
</dbReference>
<feature type="domain" description="HTH marR-type" evidence="6">
    <location>
        <begin position="16"/>
        <end position="146"/>
    </location>
</feature>
<dbReference type="EMBL" id="VFMM01000003">
    <property type="protein sequence ID" value="TQJ06722.1"/>
    <property type="molecule type" value="Genomic_DNA"/>
</dbReference>
<comment type="caution">
    <text evidence="7">The sequence shown here is derived from an EMBL/GenBank/DDBJ whole genome shotgun (WGS) entry which is preliminary data.</text>
</comment>
<dbReference type="InterPro" id="IPR036388">
    <property type="entry name" value="WH-like_DNA-bd_sf"/>
</dbReference>
<evidence type="ECO:0000256" key="4">
    <source>
        <dbReference type="ARBA" id="ARBA00023125"/>
    </source>
</evidence>
<name>A0A542DUD3_9ACTN</name>
<dbReference type="GO" id="GO:0005737">
    <property type="term" value="C:cytoplasm"/>
    <property type="evidence" value="ECO:0007669"/>
    <property type="project" value="UniProtKB-SubCell"/>
</dbReference>
<evidence type="ECO:0000256" key="3">
    <source>
        <dbReference type="ARBA" id="ARBA00023015"/>
    </source>
</evidence>